<feature type="domain" description="BZIP" evidence="9">
    <location>
        <begin position="265"/>
        <end position="317"/>
    </location>
</feature>
<keyword evidence="7" id="KW-0175">Coiled coil</keyword>
<dbReference type="PROSITE" id="PS50217">
    <property type="entry name" value="BZIP"/>
    <property type="match status" value="1"/>
</dbReference>
<reference evidence="10" key="1">
    <citation type="submission" date="2021-12" db="EMBL/GenBank/DDBJ databases">
        <authorList>
            <person name="Zaccaron A."/>
            <person name="Stergiopoulos I."/>
        </authorList>
    </citation>
    <scope>NUCLEOTIDE SEQUENCE</scope>
    <source>
        <strain evidence="10">Race5_Kim</strain>
    </source>
</reference>
<dbReference type="AlphaFoldDB" id="A0A9Q8P3V6"/>
<keyword evidence="11" id="KW-1185">Reference proteome</keyword>
<dbReference type="GO" id="GO:0005634">
    <property type="term" value="C:nucleus"/>
    <property type="evidence" value="ECO:0007669"/>
    <property type="project" value="UniProtKB-SubCell"/>
</dbReference>
<feature type="coiled-coil region" evidence="7">
    <location>
        <begin position="263"/>
        <end position="377"/>
    </location>
</feature>
<dbReference type="GO" id="GO:0003677">
    <property type="term" value="F:DNA binding"/>
    <property type="evidence" value="ECO:0007669"/>
    <property type="project" value="UniProtKB-KW"/>
</dbReference>
<comment type="subcellular location">
    <subcellularLocation>
        <location evidence="1">Nucleus</location>
    </subcellularLocation>
</comment>
<dbReference type="RefSeq" id="XP_047756532.1">
    <property type="nucleotide sequence ID" value="XM_047900432.1"/>
</dbReference>
<evidence type="ECO:0000259" key="9">
    <source>
        <dbReference type="PROSITE" id="PS50217"/>
    </source>
</evidence>
<dbReference type="PANTHER" id="PTHR47416">
    <property type="entry name" value="BASIC-LEUCINE ZIPPER TRANSCRIPTION FACTOR F-RELATED"/>
    <property type="match status" value="1"/>
</dbReference>
<evidence type="ECO:0000313" key="10">
    <source>
        <dbReference type="EMBL" id="UJO12166.1"/>
    </source>
</evidence>
<dbReference type="SMART" id="SM00338">
    <property type="entry name" value="BRLZ"/>
    <property type="match status" value="1"/>
</dbReference>
<dbReference type="InterPro" id="IPR046347">
    <property type="entry name" value="bZIP_sf"/>
</dbReference>
<name>A0A9Q8P3V6_PASFU</name>
<evidence type="ECO:0000256" key="4">
    <source>
        <dbReference type="ARBA" id="ARBA00023125"/>
    </source>
</evidence>
<dbReference type="OMA" id="KKVHTEQ"/>
<evidence type="ECO:0000256" key="1">
    <source>
        <dbReference type="ARBA" id="ARBA00004123"/>
    </source>
</evidence>
<keyword evidence="6" id="KW-0539">Nucleus</keyword>
<dbReference type="Pfam" id="PF00170">
    <property type="entry name" value="bZIP_1"/>
    <property type="match status" value="1"/>
</dbReference>
<feature type="compositionally biased region" description="Polar residues" evidence="8">
    <location>
        <begin position="535"/>
        <end position="546"/>
    </location>
</feature>
<evidence type="ECO:0000256" key="6">
    <source>
        <dbReference type="ARBA" id="ARBA00023242"/>
    </source>
</evidence>
<evidence type="ECO:0000256" key="2">
    <source>
        <dbReference type="ARBA" id="ARBA00007163"/>
    </source>
</evidence>
<comment type="similarity">
    <text evidence="2">Belongs to the bZIP family.</text>
</comment>
<dbReference type="PANTHER" id="PTHR47416:SF8">
    <property type="entry name" value="BASIC-LEUCINE ZIPPER TRANSCRIPTION FACTOR E-RELATED"/>
    <property type="match status" value="1"/>
</dbReference>
<gene>
    <name evidence="10" type="ORF">CLAFUR5_01284</name>
</gene>
<sequence>MAYASNRFGYHQPQTDTALDNKRPAFIDEDDAAVLDPSILDADIMQSPNHNAFRKDSFANSNGVLTPVDSQAWDHQYGGALSVEPASAGATNPYHEDGPAYMRQNNPHHPAFSHQQGAPQWAFDQAPRNGTPTTGVEFIPPTAPFDGAHYQRNDSVHGTFTHGPPPPHFNVSHPEPGFIPAPQVQTPMSPQTHADWMTMAQQEMEGRPSSQKRMRPGSPPRTMIDFQRRDGIRKKNGRIDIPHERNIQTIDDLIEKTTDDELLKELKQQKRLLRNREAALASRQRKKKHTEDLEVKEKSYATQISMLESQLNEANRDRELRERERHVAHERIQQAQRVIDTMHEEKRELIVRHNEEASTLRKRVQLLTEQLEQMEVGGAPAMSTVPSSTGFTDFNAEMEALHMEPHDWDSFILANEFQNEGLEDFALISKPEAMKSAPTLEKKASTATIVPQSNKKNNEHATEQPIASGLLFMLLLCGAFVASKPAKLQPPEVSRMPPDVRAAAPMVLSSLLSDSGLSDAHDQNHADARRGQEAVPSNIQQNNPRTSRMDRMHRTITSPSKQQEADQAFSLTTAQYASMANVDYPAYSQHPTPSQSEPAPHPTRNLAEALANLENENFGSSKAEVYTRSLLWDQIPADVVRQFKEIVRDHNQLETRQQQQQGPRRTSHDFTYKAEQ</sequence>
<reference evidence="10" key="2">
    <citation type="journal article" date="2022" name="Microb. Genom.">
        <title>A chromosome-scale genome assembly of the tomato pathogen Cladosporium fulvum reveals a compartmentalized genome architecture and the presence of a dispensable chromosome.</title>
        <authorList>
            <person name="Zaccaron A.Z."/>
            <person name="Chen L.H."/>
            <person name="Samaras A."/>
            <person name="Stergiopoulos I."/>
        </authorList>
    </citation>
    <scope>NUCLEOTIDE SEQUENCE</scope>
    <source>
        <strain evidence="10">Race5_Kim</strain>
    </source>
</reference>
<evidence type="ECO:0000256" key="7">
    <source>
        <dbReference type="SAM" id="Coils"/>
    </source>
</evidence>
<evidence type="ECO:0000256" key="3">
    <source>
        <dbReference type="ARBA" id="ARBA00023015"/>
    </source>
</evidence>
<feature type="region of interest" description="Disordered" evidence="8">
    <location>
        <begin position="651"/>
        <end position="676"/>
    </location>
</feature>
<dbReference type="Gene3D" id="1.20.5.170">
    <property type="match status" value="1"/>
</dbReference>
<feature type="region of interest" description="Disordered" evidence="8">
    <location>
        <begin position="514"/>
        <end position="552"/>
    </location>
</feature>
<dbReference type="Proteomes" id="UP000756132">
    <property type="component" value="Chromosome 1"/>
</dbReference>
<keyword evidence="3" id="KW-0805">Transcription regulation</keyword>
<dbReference type="EMBL" id="CP090163">
    <property type="protein sequence ID" value="UJO12166.1"/>
    <property type="molecule type" value="Genomic_DNA"/>
</dbReference>
<keyword evidence="4" id="KW-0238">DNA-binding</keyword>
<dbReference type="SUPFAM" id="SSF57959">
    <property type="entry name" value="Leucine zipper domain"/>
    <property type="match status" value="1"/>
</dbReference>
<organism evidence="10 11">
    <name type="scientific">Passalora fulva</name>
    <name type="common">Tomato leaf mold</name>
    <name type="synonym">Cladosporium fulvum</name>
    <dbReference type="NCBI Taxonomy" id="5499"/>
    <lineage>
        <taxon>Eukaryota</taxon>
        <taxon>Fungi</taxon>
        <taxon>Dikarya</taxon>
        <taxon>Ascomycota</taxon>
        <taxon>Pezizomycotina</taxon>
        <taxon>Dothideomycetes</taxon>
        <taxon>Dothideomycetidae</taxon>
        <taxon>Mycosphaerellales</taxon>
        <taxon>Mycosphaerellaceae</taxon>
        <taxon>Fulvia</taxon>
    </lineage>
</organism>
<proteinExistence type="inferred from homology"/>
<dbReference type="GeneID" id="71981162"/>
<protein>
    <recommendedName>
        <fullName evidence="9">BZIP domain-containing protein</fullName>
    </recommendedName>
</protein>
<feature type="compositionally biased region" description="Basic and acidic residues" evidence="8">
    <location>
        <begin position="519"/>
        <end position="532"/>
    </location>
</feature>
<evidence type="ECO:0000256" key="5">
    <source>
        <dbReference type="ARBA" id="ARBA00023163"/>
    </source>
</evidence>
<dbReference type="KEGG" id="ffu:CLAFUR5_01284"/>
<dbReference type="OrthoDB" id="644067at2759"/>
<dbReference type="CDD" id="cd14704">
    <property type="entry name" value="bZIP_HY5-like"/>
    <property type="match status" value="1"/>
</dbReference>
<dbReference type="GO" id="GO:0003700">
    <property type="term" value="F:DNA-binding transcription factor activity"/>
    <property type="evidence" value="ECO:0007669"/>
    <property type="project" value="InterPro"/>
</dbReference>
<evidence type="ECO:0000313" key="11">
    <source>
        <dbReference type="Proteomes" id="UP000756132"/>
    </source>
</evidence>
<accession>A0A9Q8P3V6</accession>
<keyword evidence="5" id="KW-0804">Transcription</keyword>
<feature type="compositionally biased region" description="Basic and acidic residues" evidence="8">
    <location>
        <begin position="666"/>
        <end position="676"/>
    </location>
</feature>
<dbReference type="InterPro" id="IPR004827">
    <property type="entry name" value="bZIP"/>
</dbReference>
<evidence type="ECO:0000256" key="8">
    <source>
        <dbReference type="SAM" id="MobiDB-lite"/>
    </source>
</evidence>